<reference evidence="6" key="1">
    <citation type="submission" date="2019-11" db="EMBL/GenBank/DDBJ databases">
        <title>The nuclear and mitochondrial genomes of Frieseomelitta varia - a highly eusocial stingless bee (Meliponini) with a permanently sterile worker caste.</title>
        <authorList>
            <person name="Freitas F.C.P."/>
            <person name="Lourenco A.P."/>
            <person name="Nunes F.M.F."/>
            <person name="Paschoal A.R."/>
            <person name="Abreu F.C.P."/>
            <person name="Barbin F.O."/>
            <person name="Bataglia L."/>
            <person name="Cardoso-Junior C.A.M."/>
            <person name="Cervoni M.S."/>
            <person name="Silva S.R."/>
            <person name="Dalarmi F."/>
            <person name="Del Lama M.A."/>
            <person name="Depintor T.S."/>
            <person name="Ferreira K.M."/>
            <person name="Goria P.S."/>
            <person name="Jaskot M.C."/>
            <person name="Lago D.C."/>
            <person name="Luna-Lucena D."/>
            <person name="Moda L.M."/>
            <person name="Nascimento L."/>
            <person name="Pedrino M."/>
            <person name="Rabico F.O."/>
            <person name="Sanches F.C."/>
            <person name="Santos D.E."/>
            <person name="Santos C.G."/>
            <person name="Vieira J."/>
            <person name="Lopes T.F."/>
            <person name="Barchuk A.R."/>
            <person name="Hartfelder K."/>
            <person name="Simoes Z.L.P."/>
            <person name="Bitondi M.M.G."/>
            <person name="Pinheiro D.G."/>
        </authorList>
    </citation>
    <scope>NUCLEOTIDE SEQUENCE</scope>
    <source>
        <strain evidence="6">USP_RPSP 00005682</strain>
        <tissue evidence="6">Whole individual</tissue>
    </source>
</reference>
<proteinExistence type="inferred from homology"/>
<evidence type="ECO:0000256" key="4">
    <source>
        <dbReference type="SAM" id="Phobius"/>
    </source>
</evidence>
<dbReference type="AlphaFoldDB" id="A0A833R782"/>
<dbReference type="InterPro" id="IPR039670">
    <property type="entry name" value="NPC2-like"/>
</dbReference>
<comment type="similarity">
    <text evidence="2">Belongs to the NPC2 family.</text>
</comment>
<keyword evidence="4" id="KW-0812">Transmembrane</keyword>
<evidence type="ECO:0000313" key="7">
    <source>
        <dbReference type="Proteomes" id="UP000655588"/>
    </source>
</evidence>
<gene>
    <name evidence="6" type="ORF">E2986_12609</name>
</gene>
<evidence type="ECO:0000256" key="2">
    <source>
        <dbReference type="ARBA" id="ARBA00006370"/>
    </source>
</evidence>
<dbReference type="SMART" id="SM00737">
    <property type="entry name" value="ML"/>
    <property type="match status" value="1"/>
</dbReference>
<dbReference type="FunFam" id="2.60.40.770:FF:000001">
    <property type="entry name" value="NPC intracellular cholesterol transporter 2"/>
    <property type="match status" value="1"/>
</dbReference>
<dbReference type="Proteomes" id="UP000655588">
    <property type="component" value="Unassembled WGS sequence"/>
</dbReference>
<accession>A0A833R782</accession>
<organism evidence="6 7">
    <name type="scientific">Frieseomelitta varia</name>
    <dbReference type="NCBI Taxonomy" id="561572"/>
    <lineage>
        <taxon>Eukaryota</taxon>
        <taxon>Metazoa</taxon>
        <taxon>Ecdysozoa</taxon>
        <taxon>Arthropoda</taxon>
        <taxon>Hexapoda</taxon>
        <taxon>Insecta</taxon>
        <taxon>Pterygota</taxon>
        <taxon>Neoptera</taxon>
        <taxon>Endopterygota</taxon>
        <taxon>Hymenoptera</taxon>
        <taxon>Apocrita</taxon>
        <taxon>Aculeata</taxon>
        <taxon>Apoidea</taxon>
        <taxon>Anthophila</taxon>
        <taxon>Apidae</taxon>
        <taxon>Frieseomelitta</taxon>
    </lineage>
</organism>
<dbReference type="Pfam" id="PF02221">
    <property type="entry name" value="E1_DerP2_DerF2"/>
    <property type="match status" value="1"/>
</dbReference>
<dbReference type="InterPro" id="IPR003172">
    <property type="entry name" value="ML_dom"/>
</dbReference>
<keyword evidence="4" id="KW-0472">Membrane</keyword>
<evidence type="ECO:0000259" key="5">
    <source>
        <dbReference type="SMART" id="SM00737"/>
    </source>
</evidence>
<dbReference type="PANTHER" id="PTHR11306:SF36">
    <property type="entry name" value="NIEMANN-PICK TYPE C-2C-RELATED"/>
    <property type="match status" value="1"/>
</dbReference>
<keyword evidence="3" id="KW-0964">Secreted</keyword>
<keyword evidence="7" id="KW-1185">Reference proteome</keyword>
<dbReference type="GO" id="GO:0032934">
    <property type="term" value="F:sterol binding"/>
    <property type="evidence" value="ECO:0007669"/>
    <property type="project" value="InterPro"/>
</dbReference>
<evidence type="ECO:0000256" key="3">
    <source>
        <dbReference type="ARBA" id="ARBA00022525"/>
    </source>
</evidence>
<dbReference type="SUPFAM" id="SSF81296">
    <property type="entry name" value="E set domains"/>
    <property type="match status" value="1"/>
</dbReference>
<protein>
    <recommendedName>
        <fullName evidence="5">MD-2-related lipid-recognition domain-containing protein</fullName>
    </recommendedName>
</protein>
<dbReference type="EMBL" id="WNWW01000661">
    <property type="protein sequence ID" value="KAF3422674.1"/>
    <property type="molecule type" value="Genomic_DNA"/>
</dbReference>
<dbReference type="PANTHER" id="PTHR11306">
    <property type="entry name" value="NIEMANN PICK TYPE C2 PROTEIN NPC2-RELATED"/>
    <property type="match status" value="1"/>
</dbReference>
<keyword evidence="4" id="KW-1133">Transmembrane helix</keyword>
<dbReference type="InterPro" id="IPR014756">
    <property type="entry name" value="Ig_E-set"/>
</dbReference>
<comment type="subcellular location">
    <subcellularLocation>
        <location evidence="1">Secreted</location>
    </subcellularLocation>
</comment>
<feature type="domain" description="MD-2-related lipid-recognition" evidence="5">
    <location>
        <begin position="29"/>
        <end position="151"/>
    </location>
</feature>
<dbReference type="GO" id="GO:0015918">
    <property type="term" value="P:sterol transport"/>
    <property type="evidence" value="ECO:0007669"/>
    <property type="project" value="InterPro"/>
</dbReference>
<feature type="transmembrane region" description="Helical" evidence="4">
    <location>
        <begin position="12"/>
        <end position="30"/>
    </location>
</feature>
<sequence>MDCKRRNITVSKVYIFAVLFIADSMQATYLPCKSGPVPESVSILGCSSVPCNLVRGTNVEGRINFKAVSSTKSLRPVVDVELGAIHTPYPLPEQNACRNLVSGQCPLQKGDSATYLLKMPVEKSYPKVALTIQLSLVDENNNAEVCFKIPAKVVD</sequence>
<dbReference type="Gene3D" id="2.60.40.770">
    <property type="match status" value="1"/>
</dbReference>
<name>A0A833R782_9HYME</name>
<dbReference type="GO" id="GO:0005576">
    <property type="term" value="C:extracellular region"/>
    <property type="evidence" value="ECO:0007669"/>
    <property type="project" value="UniProtKB-SubCell"/>
</dbReference>
<comment type="caution">
    <text evidence="6">The sequence shown here is derived from an EMBL/GenBank/DDBJ whole genome shotgun (WGS) entry which is preliminary data.</text>
</comment>
<evidence type="ECO:0000313" key="6">
    <source>
        <dbReference type="EMBL" id="KAF3422674.1"/>
    </source>
</evidence>
<evidence type="ECO:0000256" key="1">
    <source>
        <dbReference type="ARBA" id="ARBA00004613"/>
    </source>
</evidence>